<organism evidence="1 2">
    <name type="scientific">Sphaerosporella brunnea</name>
    <dbReference type="NCBI Taxonomy" id="1250544"/>
    <lineage>
        <taxon>Eukaryota</taxon>
        <taxon>Fungi</taxon>
        <taxon>Dikarya</taxon>
        <taxon>Ascomycota</taxon>
        <taxon>Pezizomycotina</taxon>
        <taxon>Pezizomycetes</taxon>
        <taxon>Pezizales</taxon>
        <taxon>Pyronemataceae</taxon>
        <taxon>Sphaerosporella</taxon>
    </lineage>
</organism>
<evidence type="ECO:0000313" key="2">
    <source>
        <dbReference type="Proteomes" id="UP000326924"/>
    </source>
</evidence>
<gene>
    <name evidence="1" type="ORF">FN846DRAFT_986313</name>
</gene>
<protein>
    <submittedName>
        <fullName evidence="1">Uncharacterized protein</fullName>
    </submittedName>
</protein>
<evidence type="ECO:0000313" key="1">
    <source>
        <dbReference type="EMBL" id="KAA8902709.1"/>
    </source>
</evidence>
<reference evidence="1 2" key="1">
    <citation type="submission" date="2019-09" db="EMBL/GenBank/DDBJ databases">
        <title>Draft genome of the ectomycorrhizal ascomycete Sphaerosporella brunnea.</title>
        <authorList>
            <consortium name="DOE Joint Genome Institute"/>
            <person name="Benucci G.M."/>
            <person name="Marozzi G."/>
            <person name="Antonielli L."/>
            <person name="Sanchez S."/>
            <person name="Marco P."/>
            <person name="Wang X."/>
            <person name="Falini L.B."/>
            <person name="Barry K."/>
            <person name="Haridas S."/>
            <person name="Lipzen A."/>
            <person name="Labutti K."/>
            <person name="Grigoriev I.V."/>
            <person name="Murat C."/>
            <person name="Martin F."/>
            <person name="Albertini E."/>
            <person name="Donnini D."/>
            <person name="Bonito G."/>
        </authorList>
    </citation>
    <scope>NUCLEOTIDE SEQUENCE [LARGE SCALE GENOMIC DNA]</scope>
    <source>
        <strain evidence="1 2">Sb_GMNB300</strain>
    </source>
</reference>
<dbReference type="InParanoid" id="A0A5J5ETT5"/>
<dbReference type="Proteomes" id="UP000326924">
    <property type="component" value="Unassembled WGS sequence"/>
</dbReference>
<feature type="non-terminal residue" evidence="1">
    <location>
        <position position="174"/>
    </location>
</feature>
<accession>A0A5J5ETT5</accession>
<sequence>MIHPKAPRDGEKTLALHYRVKASGINITPTWGTSGVIFFGLTHSKWGSPFNGECDGYVQAWSLKLVGADWCCGREIFRVHFAVARRVDSTRTVRAQSPDRSETVIWLLYFKNCWQYMCILEKKTGSRAAQTGVFDLDIRIFNRLFIDVCKQFDAETGLKSINVEKNKNACLSGP</sequence>
<dbReference type="AlphaFoldDB" id="A0A5J5ETT5"/>
<comment type="caution">
    <text evidence="1">The sequence shown here is derived from an EMBL/GenBank/DDBJ whole genome shotgun (WGS) entry which is preliminary data.</text>
</comment>
<proteinExistence type="predicted"/>
<keyword evidence="2" id="KW-1185">Reference proteome</keyword>
<name>A0A5J5ETT5_9PEZI</name>
<dbReference type="EMBL" id="VXIS01000127">
    <property type="protein sequence ID" value="KAA8902709.1"/>
    <property type="molecule type" value="Genomic_DNA"/>
</dbReference>